<accession>A0ABQ5R2W8</accession>
<reference evidence="2" key="1">
    <citation type="submission" date="2022-12" db="EMBL/GenBank/DDBJ databases">
        <title>New Phytohabitans aurantiacus sp. RD004123 nov., an actinomycete isolated from soil.</title>
        <authorList>
            <person name="Triningsih D.W."/>
            <person name="Harunari E."/>
            <person name="Igarashi Y."/>
        </authorList>
    </citation>
    <scope>NUCLEOTIDE SEQUENCE</scope>
    <source>
        <strain evidence="2">RD004123</strain>
    </source>
</reference>
<name>A0ABQ5R2W8_9ACTN</name>
<evidence type="ECO:0000256" key="1">
    <source>
        <dbReference type="SAM" id="MobiDB-lite"/>
    </source>
</evidence>
<dbReference type="Proteomes" id="UP001144280">
    <property type="component" value="Unassembled WGS sequence"/>
</dbReference>
<evidence type="ECO:0000313" key="2">
    <source>
        <dbReference type="EMBL" id="GLI00305.1"/>
    </source>
</evidence>
<dbReference type="EMBL" id="BSDI01000032">
    <property type="protein sequence ID" value="GLI00305.1"/>
    <property type="molecule type" value="Genomic_DNA"/>
</dbReference>
<protein>
    <recommendedName>
        <fullName evidence="4">HK97 gp10 family phage protein</fullName>
    </recommendedName>
</protein>
<comment type="caution">
    <text evidence="2">The sequence shown here is derived from an EMBL/GenBank/DDBJ whole genome shotgun (WGS) entry which is preliminary data.</text>
</comment>
<sequence>MAEPIKIEGLAEFQRNLRKLDSDLPKALRIAFNDATGLVIDYARPRVPRRSGRAAGTIKAKSTRTEARVSGGGRRAPYYPWLDFGGKGPGNRPAQRPFYKEGRFLWKALVVKRDALQSALEGALIGVAEQAGFEVT</sequence>
<gene>
    <name evidence="2" type="ORF">Pa4123_55810</name>
</gene>
<evidence type="ECO:0000313" key="3">
    <source>
        <dbReference type="Proteomes" id="UP001144280"/>
    </source>
</evidence>
<dbReference type="RefSeq" id="WP_281900527.1">
    <property type="nucleotide sequence ID" value="NZ_BSDI01000032.1"/>
</dbReference>
<feature type="region of interest" description="Disordered" evidence="1">
    <location>
        <begin position="51"/>
        <end position="72"/>
    </location>
</feature>
<keyword evidence="3" id="KW-1185">Reference proteome</keyword>
<evidence type="ECO:0008006" key="4">
    <source>
        <dbReference type="Google" id="ProtNLM"/>
    </source>
</evidence>
<proteinExistence type="predicted"/>
<organism evidence="2 3">
    <name type="scientific">Phytohabitans aurantiacus</name>
    <dbReference type="NCBI Taxonomy" id="3016789"/>
    <lineage>
        <taxon>Bacteria</taxon>
        <taxon>Bacillati</taxon>
        <taxon>Actinomycetota</taxon>
        <taxon>Actinomycetes</taxon>
        <taxon>Micromonosporales</taxon>
        <taxon>Micromonosporaceae</taxon>
    </lineage>
</organism>